<accession>A0ABR5L3N0</accession>
<sequence>MPSVPVEFVAVGVGFCSVFKNVDETLLAVVLSAITFAFYH</sequence>
<comment type="caution">
    <text evidence="1">The sequence shown here is derived from an EMBL/GenBank/DDBJ whole genome shotgun (WGS) entry which is preliminary data.</text>
</comment>
<name>A0ABR5L3N0_PSESG</name>
<dbReference type="Proteomes" id="UP000037836">
    <property type="component" value="Unassembled WGS sequence"/>
</dbReference>
<evidence type="ECO:0000313" key="1">
    <source>
        <dbReference type="EMBL" id="KPC38910.1"/>
    </source>
</evidence>
<evidence type="ECO:0000313" key="2">
    <source>
        <dbReference type="Proteomes" id="UP000037836"/>
    </source>
</evidence>
<gene>
    <name evidence="1" type="ORF">AC496_3197</name>
</gene>
<keyword evidence="2" id="KW-1185">Reference proteome</keyword>
<protein>
    <submittedName>
        <fullName evidence="1">Uncharacterized protein</fullName>
    </submittedName>
</protein>
<reference evidence="1 2" key="1">
    <citation type="submission" date="2015-10" db="EMBL/GenBank/DDBJ databases">
        <title>Comparative genomics and high-throughput reverse genetic screens identify a new phytobacterial MAMP and an Arabidopsis receptor required for immune elicitation.</title>
        <authorList>
            <person name="Mott G.A."/>
            <person name="Thakur S."/>
            <person name="Wang P.W."/>
            <person name="Desveaux D."/>
            <person name="Guttman D.S."/>
        </authorList>
    </citation>
    <scope>NUCLEOTIDE SEQUENCE [LARGE SCALE GENOMIC DNA]</scope>
    <source>
        <strain evidence="1 2">BR1</strain>
    </source>
</reference>
<organism evidence="1 2">
    <name type="scientific">Pseudomonas savastanoi pv. glycinea</name>
    <name type="common">Pseudomonas syringae pv. glycinea</name>
    <dbReference type="NCBI Taxonomy" id="318"/>
    <lineage>
        <taxon>Bacteria</taxon>
        <taxon>Pseudomonadati</taxon>
        <taxon>Pseudomonadota</taxon>
        <taxon>Gammaproteobacteria</taxon>
        <taxon>Pseudomonadales</taxon>
        <taxon>Pseudomonadaceae</taxon>
        <taxon>Pseudomonas</taxon>
    </lineage>
</organism>
<proteinExistence type="predicted"/>
<dbReference type="EMBL" id="LGLO01000108">
    <property type="protein sequence ID" value="KPC38910.1"/>
    <property type="molecule type" value="Genomic_DNA"/>
</dbReference>